<evidence type="ECO:0000313" key="2">
    <source>
        <dbReference type="Proteomes" id="UP000054549"/>
    </source>
</evidence>
<protein>
    <submittedName>
        <fullName evidence="1">Uncharacterized protein</fullName>
    </submittedName>
</protein>
<accession>A0A0C2SQP2</accession>
<organism evidence="1 2">
    <name type="scientific">Amanita muscaria (strain Koide BX008)</name>
    <dbReference type="NCBI Taxonomy" id="946122"/>
    <lineage>
        <taxon>Eukaryota</taxon>
        <taxon>Fungi</taxon>
        <taxon>Dikarya</taxon>
        <taxon>Basidiomycota</taxon>
        <taxon>Agaricomycotina</taxon>
        <taxon>Agaricomycetes</taxon>
        <taxon>Agaricomycetidae</taxon>
        <taxon>Agaricales</taxon>
        <taxon>Pluteineae</taxon>
        <taxon>Amanitaceae</taxon>
        <taxon>Amanita</taxon>
    </lineage>
</organism>
<dbReference type="InParanoid" id="A0A0C2SQP2"/>
<keyword evidence="2" id="KW-1185">Reference proteome</keyword>
<gene>
    <name evidence="1" type="ORF">M378DRAFT_161904</name>
</gene>
<name>A0A0C2SQP2_AMAMK</name>
<reference evidence="1 2" key="1">
    <citation type="submission" date="2014-04" db="EMBL/GenBank/DDBJ databases">
        <title>Evolutionary Origins and Diversification of the Mycorrhizal Mutualists.</title>
        <authorList>
            <consortium name="DOE Joint Genome Institute"/>
            <consortium name="Mycorrhizal Genomics Consortium"/>
            <person name="Kohler A."/>
            <person name="Kuo A."/>
            <person name="Nagy L.G."/>
            <person name="Floudas D."/>
            <person name="Copeland A."/>
            <person name="Barry K.W."/>
            <person name="Cichocki N."/>
            <person name="Veneault-Fourrey C."/>
            <person name="LaButti K."/>
            <person name="Lindquist E.A."/>
            <person name="Lipzen A."/>
            <person name="Lundell T."/>
            <person name="Morin E."/>
            <person name="Murat C."/>
            <person name="Riley R."/>
            <person name="Ohm R."/>
            <person name="Sun H."/>
            <person name="Tunlid A."/>
            <person name="Henrissat B."/>
            <person name="Grigoriev I.V."/>
            <person name="Hibbett D.S."/>
            <person name="Martin F."/>
        </authorList>
    </citation>
    <scope>NUCLEOTIDE SEQUENCE [LARGE SCALE GENOMIC DNA]</scope>
    <source>
        <strain evidence="1 2">Koide BX008</strain>
    </source>
</reference>
<dbReference type="Proteomes" id="UP000054549">
    <property type="component" value="Unassembled WGS sequence"/>
</dbReference>
<evidence type="ECO:0000313" key="1">
    <source>
        <dbReference type="EMBL" id="KIL65595.1"/>
    </source>
</evidence>
<dbReference type="AlphaFoldDB" id="A0A0C2SQP2"/>
<dbReference type="HOGENOM" id="CLU_2978655_0_0_1"/>
<dbReference type="EMBL" id="KN818241">
    <property type="protein sequence ID" value="KIL65595.1"/>
    <property type="molecule type" value="Genomic_DNA"/>
</dbReference>
<sequence>MRYSVDHSYKGCMQSGTKKKQRNTAAEILYSSCSATWAAITSSLKASTVAIFFGPKLY</sequence>
<proteinExistence type="predicted"/>